<dbReference type="InterPro" id="IPR020471">
    <property type="entry name" value="AKR"/>
</dbReference>
<comment type="caution">
    <text evidence="2">The sequence shown here is derived from an EMBL/GenBank/DDBJ whole genome shotgun (WGS) entry which is preliminary data.</text>
</comment>
<dbReference type="PANTHER" id="PTHR42686:SF1">
    <property type="entry name" value="GH17980P-RELATED"/>
    <property type="match status" value="1"/>
</dbReference>
<sequence>MTPLHRTGRTPALTELSFGAAPLGNLYEEVSDDDAASAVEAAWQAGVRFFDTAPHYGLGLSERRLGAALAAHPRDEYVLSTKVGRRLEPRSDGAGQRDASFVVPATHRRIWDFSRDGILRTLEDSLRRLGTDRIDIVFLHDPDDYWPQAAGEGYATLADLRAQGVVRAIGAGMNQSAMLTRFVRETDVDVVLVAGRYTLLEQGALDDLLPAALERGVTVVAAAVFNSGLLALDRPCPDAKYNYADAPAALVERAHRIADVCESHGVTLPAAALRYPLLHPAVRSVTVGMRTPRQVERNAGLLAQDIPEALWQDLSRAGLIRAGASVSRDESI</sequence>
<evidence type="ECO:0000259" key="1">
    <source>
        <dbReference type="Pfam" id="PF00248"/>
    </source>
</evidence>
<gene>
    <name evidence="2" type="ORF">G1H11_23035</name>
</gene>
<dbReference type="Pfam" id="PF00248">
    <property type="entry name" value="Aldo_ket_red"/>
    <property type="match status" value="1"/>
</dbReference>
<accession>A0A6N9YTN9</accession>
<proteinExistence type="predicted"/>
<dbReference type="InterPro" id="IPR023210">
    <property type="entry name" value="NADP_OxRdtase_dom"/>
</dbReference>
<evidence type="ECO:0000313" key="2">
    <source>
        <dbReference type="EMBL" id="NED98179.1"/>
    </source>
</evidence>
<dbReference type="InterPro" id="IPR036812">
    <property type="entry name" value="NAD(P)_OxRdtase_dom_sf"/>
</dbReference>
<dbReference type="RefSeq" id="WP_163820970.1">
    <property type="nucleotide sequence ID" value="NZ_JAAGOB010000017.1"/>
</dbReference>
<dbReference type="PANTHER" id="PTHR42686">
    <property type="entry name" value="GH17980P-RELATED"/>
    <property type="match status" value="1"/>
</dbReference>
<evidence type="ECO:0000313" key="3">
    <source>
        <dbReference type="Proteomes" id="UP000469185"/>
    </source>
</evidence>
<dbReference type="CDD" id="cd19152">
    <property type="entry name" value="AKR_AKR15A"/>
    <property type="match status" value="1"/>
</dbReference>
<dbReference type="AlphaFoldDB" id="A0A6N9YTN9"/>
<dbReference type="Proteomes" id="UP000469185">
    <property type="component" value="Unassembled WGS sequence"/>
</dbReference>
<keyword evidence="3" id="KW-1185">Reference proteome</keyword>
<reference evidence="2 3" key="1">
    <citation type="submission" date="2020-02" db="EMBL/GenBank/DDBJ databases">
        <authorList>
            <person name="Li X.-J."/>
            <person name="Feng X.-M."/>
        </authorList>
    </citation>
    <scope>NUCLEOTIDE SEQUENCE [LARGE SCALE GENOMIC DNA]</scope>
    <source>
        <strain evidence="2 3">CGMCC 4.7225</strain>
    </source>
</reference>
<dbReference type="GO" id="GO:0016491">
    <property type="term" value="F:oxidoreductase activity"/>
    <property type="evidence" value="ECO:0007669"/>
    <property type="project" value="InterPro"/>
</dbReference>
<protein>
    <submittedName>
        <fullName evidence="2">Aldo/keto reductase</fullName>
    </submittedName>
</protein>
<organism evidence="2 3">
    <name type="scientific">Phytoactinopolyspora alkaliphila</name>
    <dbReference type="NCBI Taxonomy" id="1783498"/>
    <lineage>
        <taxon>Bacteria</taxon>
        <taxon>Bacillati</taxon>
        <taxon>Actinomycetota</taxon>
        <taxon>Actinomycetes</taxon>
        <taxon>Jiangellales</taxon>
        <taxon>Jiangellaceae</taxon>
        <taxon>Phytoactinopolyspora</taxon>
    </lineage>
</organism>
<dbReference type="EMBL" id="JAAGOB010000017">
    <property type="protein sequence ID" value="NED98179.1"/>
    <property type="molecule type" value="Genomic_DNA"/>
</dbReference>
<feature type="domain" description="NADP-dependent oxidoreductase" evidence="1">
    <location>
        <begin position="15"/>
        <end position="310"/>
    </location>
</feature>
<dbReference type="Gene3D" id="3.20.20.100">
    <property type="entry name" value="NADP-dependent oxidoreductase domain"/>
    <property type="match status" value="1"/>
</dbReference>
<dbReference type="SUPFAM" id="SSF51430">
    <property type="entry name" value="NAD(P)-linked oxidoreductase"/>
    <property type="match status" value="1"/>
</dbReference>
<dbReference type="GO" id="GO:0005829">
    <property type="term" value="C:cytosol"/>
    <property type="evidence" value="ECO:0007669"/>
    <property type="project" value="TreeGrafter"/>
</dbReference>
<name>A0A6N9YTN9_9ACTN</name>